<evidence type="ECO:0000313" key="2">
    <source>
        <dbReference type="EMBL" id="DAE04572.1"/>
    </source>
</evidence>
<feature type="transmembrane region" description="Helical" evidence="1">
    <location>
        <begin position="7"/>
        <end position="25"/>
    </location>
</feature>
<keyword evidence="1" id="KW-0812">Transmembrane</keyword>
<evidence type="ECO:0000256" key="1">
    <source>
        <dbReference type="SAM" id="Phobius"/>
    </source>
</evidence>
<dbReference type="EMBL" id="BK015390">
    <property type="protein sequence ID" value="DAE04572.1"/>
    <property type="molecule type" value="Genomic_DNA"/>
</dbReference>
<keyword evidence="1" id="KW-0472">Membrane</keyword>
<protein>
    <submittedName>
        <fullName evidence="2">Glycine rich protein family</fullName>
    </submittedName>
</protein>
<feature type="transmembrane region" description="Helical" evidence="1">
    <location>
        <begin position="31"/>
        <end position="49"/>
    </location>
</feature>
<organism evidence="2">
    <name type="scientific">Siphoviridae sp. ct0UO21</name>
    <dbReference type="NCBI Taxonomy" id="2825293"/>
    <lineage>
        <taxon>Viruses</taxon>
        <taxon>Duplodnaviria</taxon>
        <taxon>Heunggongvirae</taxon>
        <taxon>Uroviricota</taxon>
        <taxon>Caudoviricetes</taxon>
    </lineage>
</organism>
<accession>A0A8S5PEC5</accession>
<keyword evidence="1" id="KW-1133">Transmembrane helix</keyword>
<proteinExistence type="predicted"/>
<name>A0A8S5PEC5_9CAUD</name>
<reference evidence="2" key="1">
    <citation type="journal article" date="2021" name="Proc. Natl. Acad. Sci. U.S.A.">
        <title>A Catalog of Tens of Thousands of Viruses from Human Metagenomes Reveals Hidden Associations with Chronic Diseases.</title>
        <authorList>
            <person name="Tisza M.J."/>
            <person name="Buck C.B."/>
        </authorList>
    </citation>
    <scope>NUCLEOTIDE SEQUENCE</scope>
    <source>
        <strain evidence="2">Ct0UO21</strain>
    </source>
</reference>
<sequence length="193" mass="20786">MNDSKKALLIFGGLAAVVIIVVGVMMSKTAFWLVGLLALLGIIIAAAAASDGSQKSDAPLREDEILDPDERFGFAFAVKVVGVSFPNDDPKAPHRQAVLREAFEGGGVLDDDPDSRYVPGALRRYSYQGQPALHVVTQYGCIGNIGKDDLPEILPLMPDVRVIVRVHSNDFDDRQLYSAVANIFTAETEADAD</sequence>